<dbReference type="OrthoDB" id="5322887at2"/>
<proteinExistence type="predicted"/>
<dbReference type="Proteomes" id="UP000256599">
    <property type="component" value="Unassembled WGS sequence"/>
</dbReference>
<evidence type="ECO:0000256" key="1">
    <source>
        <dbReference type="SAM" id="Coils"/>
    </source>
</evidence>
<keyword evidence="2" id="KW-1133">Transmembrane helix</keyword>
<dbReference type="AlphaFoldDB" id="A0A3D8I2K3"/>
<sequence>MDNDFRTDYALKNFVLFLIFSAICAFCIMKILLPQITEYKKQAQEAKKAKTTLAQVQRDYLAIEAQLKTFSIQNYKTLSNLYNQSDEVLLLELLQPQFNELKVKKLNVVHEQEILNTYYQITGYAPDTQSIEDFITWANTISYIAKVELPIKMEFDEKTRHIYFVMVVNLKTSTYKEHQIILDNKLRFDYFRP</sequence>
<keyword evidence="2" id="KW-0812">Transmembrane</keyword>
<gene>
    <name evidence="3" type="ORF">CQA63_07220</name>
</gene>
<dbReference type="RefSeq" id="WP_104700561.1">
    <property type="nucleotide sequence ID" value="NZ_FZPP01000038.1"/>
</dbReference>
<keyword evidence="1" id="KW-0175">Coiled coil</keyword>
<dbReference type="EMBL" id="NXLR01000014">
    <property type="protein sequence ID" value="RDU59317.1"/>
    <property type="molecule type" value="Genomic_DNA"/>
</dbReference>
<name>A0A3D8I2K3_9HELI</name>
<evidence type="ECO:0000313" key="4">
    <source>
        <dbReference type="Proteomes" id="UP000256599"/>
    </source>
</evidence>
<keyword evidence="2" id="KW-0472">Membrane</keyword>
<evidence type="ECO:0000256" key="2">
    <source>
        <dbReference type="SAM" id="Phobius"/>
    </source>
</evidence>
<organism evidence="3 4">
    <name type="scientific">Helicobacter marmotae</name>
    <dbReference type="NCBI Taxonomy" id="152490"/>
    <lineage>
        <taxon>Bacteria</taxon>
        <taxon>Pseudomonadati</taxon>
        <taxon>Campylobacterota</taxon>
        <taxon>Epsilonproteobacteria</taxon>
        <taxon>Campylobacterales</taxon>
        <taxon>Helicobacteraceae</taxon>
        <taxon>Helicobacter</taxon>
    </lineage>
</organism>
<feature type="transmembrane region" description="Helical" evidence="2">
    <location>
        <begin position="14"/>
        <end position="33"/>
    </location>
</feature>
<feature type="coiled-coil region" evidence="1">
    <location>
        <begin position="39"/>
        <end position="66"/>
    </location>
</feature>
<protein>
    <submittedName>
        <fullName evidence="3">Uncharacterized protein</fullName>
    </submittedName>
</protein>
<keyword evidence="4" id="KW-1185">Reference proteome</keyword>
<evidence type="ECO:0000313" key="3">
    <source>
        <dbReference type="EMBL" id="RDU59317.1"/>
    </source>
</evidence>
<accession>A0A3D8I2K3</accession>
<comment type="caution">
    <text evidence="3">The sequence shown here is derived from an EMBL/GenBank/DDBJ whole genome shotgun (WGS) entry which is preliminary data.</text>
</comment>
<reference evidence="3 4" key="1">
    <citation type="submission" date="2018-04" db="EMBL/GenBank/DDBJ databases">
        <title>Novel Campyloabacter and Helicobacter Species and Strains.</title>
        <authorList>
            <person name="Mannion A.J."/>
            <person name="Shen Z."/>
            <person name="Fox J.G."/>
        </authorList>
    </citation>
    <scope>NUCLEOTIDE SEQUENCE [LARGE SCALE GENOMIC DNA]</scope>
    <source>
        <strain evidence="3 4">MIT 98-6070</strain>
    </source>
</reference>